<feature type="transmembrane region" description="Helical" evidence="9">
    <location>
        <begin position="142"/>
        <end position="163"/>
    </location>
</feature>
<dbReference type="InterPro" id="IPR036259">
    <property type="entry name" value="MFS_trans_sf"/>
</dbReference>
<evidence type="ECO:0000313" key="11">
    <source>
        <dbReference type="EMBL" id="MFC7579988.1"/>
    </source>
</evidence>
<comment type="caution">
    <text evidence="11">The sequence shown here is derived from an EMBL/GenBank/DDBJ whole genome shotgun (WGS) entry which is preliminary data.</text>
</comment>
<keyword evidence="12" id="KW-1185">Reference proteome</keyword>
<dbReference type="EMBL" id="JBHTEF010000001">
    <property type="protein sequence ID" value="MFC7579988.1"/>
    <property type="molecule type" value="Genomic_DNA"/>
</dbReference>
<evidence type="ECO:0000256" key="1">
    <source>
        <dbReference type="ARBA" id="ARBA00004651"/>
    </source>
</evidence>
<evidence type="ECO:0000256" key="5">
    <source>
        <dbReference type="ARBA" id="ARBA00022989"/>
    </source>
</evidence>
<feature type="transmembrane region" description="Helical" evidence="9">
    <location>
        <begin position="359"/>
        <end position="383"/>
    </location>
</feature>
<dbReference type="PROSITE" id="PS00217">
    <property type="entry name" value="SUGAR_TRANSPORT_2"/>
    <property type="match status" value="1"/>
</dbReference>
<dbReference type="NCBIfam" id="TIGR00879">
    <property type="entry name" value="SP"/>
    <property type="match status" value="1"/>
</dbReference>
<gene>
    <name evidence="11" type="ORF">ACFQWG_01940</name>
</gene>
<evidence type="ECO:0000256" key="3">
    <source>
        <dbReference type="ARBA" id="ARBA00022448"/>
    </source>
</evidence>
<name>A0ABW2SK92_9ACTO</name>
<keyword evidence="5 9" id="KW-1133">Transmembrane helix</keyword>
<protein>
    <submittedName>
        <fullName evidence="11">Sugar porter family MFS transporter</fullName>
    </submittedName>
</protein>
<accession>A0ABW2SK92</accession>
<keyword evidence="4 9" id="KW-0812">Transmembrane</keyword>
<dbReference type="Proteomes" id="UP001596527">
    <property type="component" value="Unassembled WGS sequence"/>
</dbReference>
<feature type="transmembrane region" description="Helical" evidence="9">
    <location>
        <begin position="88"/>
        <end position="106"/>
    </location>
</feature>
<feature type="region of interest" description="Disordered" evidence="8">
    <location>
        <begin position="1"/>
        <end position="37"/>
    </location>
</feature>
<feature type="transmembrane region" description="Helical" evidence="9">
    <location>
        <begin position="183"/>
        <end position="201"/>
    </location>
</feature>
<dbReference type="InterPro" id="IPR050814">
    <property type="entry name" value="Myo-inositol_Transporter"/>
</dbReference>
<dbReference type="Pfam" id="PF00083">
    <property type="entry name" value="Sugar_tr"/>
    <property type="match status" value="1"/>
</dbReference>
<dbReference type="SUPFAM" id="SSF103473">
    <property type="entry name" value="MFS general substrate transporter"/>
    <property type="match status" value="1"/>
</dbReference>
<dbReference type="PANTHER" id="PTHR48020:SF12">
    <property type="entry name" value="PROTON MYO-INOSITOL COTRANSPORTER"/>
    <property type="match status" value="1"/>
</dbReference>
<dbReference type="PANTHER" id="PTHR48020">
    <property type="entry name" value="PROTON MYO-INOSITOL COTRANSPORTER"/>
    <property type="match status" value="1"/>
</dbReference>
<dbReference type="InterPro" id="IPR005828">
    <property type="entry name" value="MFS_sugar_transport-like"/>
</dbReference>
<feature type="transmembrane region" description="Helical" evidence="9">
    <location>
        <begin position="118"/>
        <end position="136"/>
    </location>
</feature>
<keyword evidence="3 7" id="KW-0813">Transport</keyword>
<dbReference type="PROSITE" id="PS50850">
    <property type="entry name" value="MFS"/>
    <property type="match status" value="1"/>
</dbReference>
<sequence length="494" mass="52971">MTEHLQPESSGTTAGTRAAPDGDKRGRAPDVSTTGTRMRKKSIHGVVFVATLGALAFGFDTGVISGAIPFLQLPTDQGGLALDADQVATVTSSLVLGAAFGGLLSGNMADRTGRKRTLLVLSTLFILGALGTSFAPTAGVMVAFRFVLGLAVGGASATVPVFIGELAPTEMRGTLVARNELTIVTGQLLAYTTNAIIANVFPGHPHAWRFMLVLCTLPALGLFIGSFTLTESPRWLVAKGRRGEARDVLWQLRPSDDVTGELEELQAHVERTSRESTTRFLDDLKVPWIRRITLIGIGLAFLSQMTGVNSVMYYAPMILIDTGLGTSASLVATIGNGVVAVCSVAFGSIVLLPRFRRRPMLLIGQIGVTCALAAMGAVFSFLAEGPVRSYLVLAFMMLFLFFMQGFVAVIFWLMLAEIFPLRIRGKAMGAAVFANWMANFLVARLFPPLESALGGGVFFIFAVINLATIFFYLRFIPETKGRSLEQLEEDFAKA</sequence>
<evidence type="ECO:0000256" key="7">
    <source>
        <dbReference type="RuleBase" id="RU003346"/>
    </source>
</evidence>
<comment type="similarity">
    <text evidence="2 7">Belongs to the major facilitator superfamily. Sugar transporter (TC 2.A.1.1) family.</text>
</comment>
<keyword evidence="6 9" id="KW-0472">Membrane</keyword>
<feature type="domain" description="Major facilitator superfamily (MFS) profile" evidence="10">
    <location>
        <begin position="46"/>
        <end position="480"/>
    </location>
</feature>
<feature type="transmembrane region" description="Helical" evidence="9">
    <location>
        <begin position="427"/>
        <end position="446"/>
    </location>
</feature>
<feature type="transmembrane region" description="Helical" evidence="9">
    <location>
        <begin position="46"/>
        <end position="68"/>
    </location>
</feature>
<evidence type="ECO:0000256" key="8">
    <source>
        <dbReference type="SAM" id="MobiDB-lite"/>
    </source>
</evidence>
<proteinExistence type="inferred from homology"/>
<dbReference type="InterPro" id="IPR003663">
    <property type="entry name" value="Sugar/inositol_transpt"/>
</dbReference>
<comment type="subcellular location">
    <subcellularLocation>
        <location evidence="1">Cell membrane</location>
        <topology evidence="1">Multi-pass membrane protein</topology>
    </subcellularLocation>
</comment>
<dbReference type="InterPro" id="IPR005829">
    <property type="entry name" value="Sugar_transporter_CS"/>
</dbReference>
<evidence type="ECO:0000256" key="6">
    <source>
        <dbReference type="ARBA" id="ARBA00023136"/>
    </source>
</evidence>
<organism evidence="11 12">
    <name type="scientific">Schaalia naturae</name>
    <dbReference type="NCBI Taxonomy" id="635203"/>
    <lineage>
        <taxon>Bacteria</taxon>
        <taxon>Bacillati</taxon>
        <taxon>Actinomycetota</taxon>
        <taxon>Actinomycetes</taxon>
        <taxon>Actinomycetales</taxon>
        <taxon>Actinomycetaceae</taxon>
        <taxon>Schaalia</taxon>
    </lineage>
</organism>
<evidence type="ECO:0000259" key="10">
    <source>
        <dbReference type="PROSITE" id="PS50850"/>
    </source>
</evidence>
<dbReference type="PRINTS" id="PR00171">
    <property type="entry name" value="SUGRTRNSPORT"/>
</dbReference>
<feature type="transmembrane region" description="Helical" evidence="9">
    <location>
        <begin position="389"/>
        <end position="415"/>
    </location>
</feature>
<reference evidence="12" key="1">
    <citation type="journal article" date="2019" name="Int. J. Syst. Evol. Microbiol.">
        <title>The Global Catalogue of Microorganisms (GCM) 10K type strain sequencing project: providing services to taxonomists for standard genome sequencing and annotation.</title>
        <authorList>
            <consortium name="The Broad Institute Genomics Platform"/>
            <consortium name="The Broad Institute Genome Sequencing Center for Infectious Disease"/>
            <person name="Wu L."/>
            <person name="Ma J."/>
        </authorList>
    </citation>
    <scope>NUCLEOTIDE SEQUENCE [LARGE SCALE GENOMIC DNA]</scope>
    <source>
        <strain evidence="12">CCUG 56698</strain>
    </source>
</reference>
<evidence type="ECO:0000256" key="2">
    <source>
        <dbReference type="ARBA" id="ARBA00010992"/>
    </source>
</evidence>
<feature type="transmembrane region" description="Helical" evidence="9">
    <location>
        <begin position="452"/>
        <end position="473"/>
    </location>
</feature>
<dbReference type="RefSeq" id="WP_380971611.1">
    <property type="nucleotide sequence ID" value="NZ_JBHTEF010000001.1"/>
</dbReference>
<evidence type="ECO:0000256" key="4">
    <source>
        <dbReference type="ARBA" id="ARBA00022692"/>
    </source>
</evidence>
<dbReference type="Gene3D" id="1.20.1250.20">
    <property type="entry name" value="MFS general substrate transporter like domains"/>
    <property type="match status" value="1"/>
</dbReference>
<dbReference type="InterPro" id="IPR020846">
    <property type="entry name" value="MFS_dom"/>
</dbReference>
<feature type="transmembrane region" description="Helical" evidence="9">
    <location>
        <begin position="207"/>
        <end position="229"/>
    </location>
</feature>
<evidence type="ECO:0000313" key="12">
    <source>
        <dbReference type="Proteomes" id="UP001596527"/>
    </source>
</evidence>
<feature type="transmembrane region" description="Helical" evidence="9">
    <location>
        <begin position="327"/>
        <end position="352"/>
    </location>
</feature>
<evidence type="ECO:0000256" key="9">
    <source>
        <dbReference type="SAM" id="Phobius"/>
    </source>
</evidence>
<feature type="transmembrane region" description="Helical" evidence="9">
    <location>
        <begin position="292"/>
        <end position="315"/>
    </location>
</feature>